<organism evidence="1 2">
    <name type="scientific">Glossina brevipalpis</name>
    <dbReference type="NCBI Taxonomy" id="37001"/>
    <lineage>
        <taxon>Eukaryota</taxon>
        <taxon>Metazoa</taxon>
        <taxon>Ecdysozoa</taxon>
        <taxon>Arthropoda</taxon>
        <taxon>Hexapoda</taxon>
        <taxon>Insecta</taxon>
        <taxon>Pterygota</taxon>
        <taxon>Neoptera</taxon>
        <taxon>Endopterygota</taxon>
        <taxon>Diptera</taxon>
        <taxon>Brachycera</taxon>
        <taxon>Muscomorpha</taxon>
        <taxon>Hippoboscoidea</taxon>
        <taxon>Glossinidae</taxon>
        <taxon>Glossina</taxon>
    </lineage>
</organism>
<dbReference type="STRING" id="37001.A0A1A9WZB7"/>
<protein>
    <submittedName>
        <fullName evidence="1">Uncharacterized protein</fullName>
    </submittedName>
</protein>
<dbReference type="VEuPathDB" id="VectorBase:GBRI038272"/>
<keyword evidence="2" id="KW-1185">Reference proteome</keyword>
<reference evidence="2" key="1">
    <citation type="submission" date="2014-03" db="EMBL/GenBank/DDBJ databases">
        <authorList>
            <person name="Aksoy S."/>
            <person name="Warren W."/>
            <person name="Wilson R.K."/>
        </authorList>
    </citation>
    <scope>NUCLEOTIDE SEQUENCE [LARGE SCALE GENOMIC DNA]</scope>
    <source>
        <strain evidence="2">IAEA</strain>
    </source>
</reference>
<reference evidence="1" key="2">
    <citation type="submission" date="2020-05" db="UniProtKB">
        <authorList>
            <consortium name="EnsemblMetazoa"/>
        </authorList>
    </citation>
    <scope>IDENTIFICATION</scope>
    <source>
        <strain evidence="1">IAEA</strain>
    </source>
</reference>
<name>A0A1A9WZB7_9MUSC</name>
<proteinExistence type="predicted"/>
<evidence type="ECO:0000313" key="2">
    <source>
        <dbReference type="Proteomes" id="UP000091820"/>
    </source>
</evidence>
<dbReference type="EnsemblMetazoa" id="GBRI038272-RA">
    <property type="protein sequence ID" value="GBRI038272-PA"/>
    <property type="gene ID" value="GBRI038272"/>
</dbReference>
<accession>A0A1A9WZB7</accession>
<sequence>MATNRSIAINNDENITRMCKRKRQIEKLQQEERTQNETKEIAASNANCFTNAAFSSTPKKISVKRRINLHGNNNNADKQGVEEEVQQNVKAEGAFNENPYEVIRKPPTKRKRKTDETVCFENPALNLELPEKQFNPYEVVRIKESKESNKNCFINTALNLKVEDNSVLINPFEIIRKKREKEQQDIKVESHNLKISLPFKPNMGCRIDFKDLSLSQLTPSKLLAEKLVFSPVIGNNRPLAAICEESPTDISNELECYQLVLENSINEAKLRKNVKVQNQEEKPLQDLTEIVEINENDIKVAIRKESAILMSKANTNPFLNEQEKLENSRSCLTNEDLDELYGKIDSDNEESFGLKLRTGFVRNYRTSNENKLITCKEHLEEKKDNEDCQKKSLKTMLRSSIRKLVNHTTTATKENQKPTQSLISSIRHSLRRKKTQNDLDVKIEPVKVTETSIIDTSERVMKLKTSLLHTEYIKIEELTNERKHGFRHSIRNSGYGVKQQLMSRVFNKKQEECKFIK</sequence>
<dbReference type="Proteomes" id="UP000091820">
    <property type="component" value="Unassembled WGS sequence"/>
</dbReference>
<evidence type="ECO:0000313" key="1">
    <source>
        <dbReference type="EnsemblMetazoa" id="GBRI038272-PA"/>
    </source>
</evidence>
<dbReference type="AlphaFoldDB" id="A0A1A9WZB7"/>